<dbReference type="AlphaFoldDB" id="A0A2N5VE06"/>
<reference evidence="1 2" key="1">
    <citation type="submission" date="2017-11" db="EMBL/GenBank/DDBJ databases">
        <title>De novo assembly and phasing of dikaryotic genomes from two isolates of Puccinia coronata f. sp. avenae, the causal agent of oat crown rust.</title>
        <authorList>
            <person name="Miller M.E."/>
            <person name="Zhang Y."/>
            <person name="Omidvar V."/>
            <person name="Sperschneider J."/>
            <person name="Schwessinger B."/>
            <person name="Raley C."/>
            <person name="Palmer J.M."/>
            <person name="Garnica D."/>
            <person name="Upadhyaya N."/>
            <person name="Rathjen J."/>
            <person name="Taylor J.M."/>
            <person name="Park R.F."/>
            <person name="Dodds P.N."/>
            <person name="Hirsch C.D."/>
            <person name="Kianian S.F."/>
            <person name="Figueroa M."/>
        </authorList>
    </citation>
    <scope>NUCLEOTIDE SEQUENCE [LARGE SCALE GENOMIC DNA]</scope>
    <source>
        <strain evidence="1">12SD80</strain>
    </source>
</reference>
<dbReference type="EMBL" id="PGCI01000025">
    <property type="protein sequence ID" value="PLW48225.1"/>
    <property type="molecule type" value="Genomic_DNA"/>
</dbReference>
<protein>
    <submittedName>
        <fullName evidence="1">Uncharacterized protein</fullName>
    </submittedName>
</protein>
<comment type="caution">
    <text evidence="1">The sequence shown here is derived from an EMBL/GenBank/DDBJ whole genome shotgun (WGS) entry which is preliminary data.</text>
</comment>
<dbReference type="Proteomes" id="UP000235392">
    <property type="component" value="Unassembled WGS sequence"/>
</dbReference>
<name>A0A2N5VE06_9BASI</name>
<gene>
    <name evidence="1" type="ORF">PCASD_03283</name>
</gene>
<accession>A0A2N5VE06</accession>
<evidence type="ECO:0000313" key="2">
    <source>
        <dbReference type="Proteomes" id="UP000235392"/>
    </source>
</evidence>
<evidence type="ECO:0000313" key="1">
    <source>
        <dbReference type="EMBL" id="PLW48225.1"/>
    </source>
</evidence>
<proteinExistence type="predicted"/>
<sequence>MLMRWSMPVLPRIRHGQLALRQSEFSKEKPTHPYPQGKAHLILISARLRLGYPKFTPQFRQLQSPVKLLRRWPLPEWQSHSRVGADHRALVPVWTQPELGYVVYVHKLPDGGYAGIPQALREADLACPMKSNSTLAQFVGPKCLNSRQTFGDKRASKDKRVLLGRGISCSN</sequence>
<organism evidence="1 2">
    <name type="scientific">Puccinia coronata f. sp. avenae</name>
    <dbReference type="NCBI Taxonomy" id="200324"/>
    <lineage>
        <taxon>Eukaryota</taxon>
        <taxon>Fungi</taxon>
        <taxon>Dikarya</taxon>
        <taxon>Basidiomycota</taxon>
        <taxon>Pucciniomycotina</taxon>
        <taxon>Pucciniomycetes</taxon>
        <taxon>Pucciniales</taxon>
        <taxon>Pucciniaceae</taxon>
        <taxon>Puccinia</taxon>
    </lineage>
</organism>